<dbReference type="Proteomes" id="UP000887116">
    <property type="component" value="Unassembled WGS sequence"/>
</dbReference>
<comment type="caution">
    <text evidence="1">The sequence shown here is derived from an EMBL/GenBank/DDBJ whole genome shotgun (WGS) entry which is preliminary data.</text>
</comment>
<gene>
    <name evidence="1" type="ORF">TNCT_352551</name>
</gene>
<name>A0A8X6GGH1_TRICU</name>
<evidence type="ECO:0000313" key="1">
    <source>
        <dbReference type="EMBL" id="GFR02654.1"/>
    </source>
</evidence>
<evidence type="ECO:0000313" key="2">
    <source>
        <dbReference type="Proteomes" id="UP000887116"/>
    </source>
</evidence>
<protein>
    <submittedName>
        <fullName evidence="1">Uncharacterized protein</fullName>
    </submittedName>
</protein>
<organism evidence="1 2">
    <name type="scientific">Trichonephila clavata</name>
    <name type="common">Joro spider</name>
    <name type="synonym">Nephila clavata</name>
    <dbReference type="NCBI Taxonomy" id="2740835"/>
    <lineage>
        <taxon>Eukaryota</taxon>
        <taxon>Metazoa</taxon>
        <taxon>Ecdysozoa</taxon>
        <taxon>Arthropoda</taxon>
        <taxon>Chelicerata</taxon>
        <taxon>Arachnida</taxon>
        <taxon>Araneae</taxon>
        <taxon>Araneomorphae</taxon>
        <taxon>Entelegynae</taxon>
        <taxon>Araneoidea</taxon>
        <taxon>Nephilidae</taxon>
        <taxon>Trichonephila</taxon>
    </lineage>
</organism>
<sequence>MLDDGTHTHTLATRLLRHLIPPLQVQVFFSSMEPIDICLALEPMTDDLNHIWAILVSTRNRISLNSVNRLEISGQAYLDEKSVANVHAAFYKSSSRFNFSFVNNSILKRTGNVIHTCLKHGLENRKEFKSFSSQQFFLALILLDLKLFSELDGIFVQTHGNLSFRRKQREISITNLS</sequence>
<dbReference type="AlphaFoldDB" id="A0A8X6GGH1"/>
<accession>A0A8X6GGH1</accession>
<dbReference type="EMBL" id="BMAO01025439">
    <property type="protein sequence ID" value="GFR02654.1"/>
    <property type="molecule type" value="Genomic_DNA"/>
</dbReference>
<keyword evidence="2" id="KW-1185">Reference proteome</keyword>
<reference evidence="1" key="1">
    <citation type="submission" date="2020-07" db="EMBL/GenBank/DDBJ databases">
        <title>Multicomponent nature underlies the extraordinary mechanical properties of spider dragline silk.</title>
        <authorList>
            <person name="Kono N."/>
            <person name="Nakamura H."/>
            <person name="Mori M."/>
            <person name="Yoshida Y."/>
            <person name="Ohtoshi R."/>
            <person name="Malay A.D."/>
            <person name="Moran D.A.P."/>
            <person name="Tomita M."/>
            <person name="Numata K."/>
            <person name="Arakawa K."/>
        </authorList>
    </citation>
    <scope>NUCLEOTIDE SEQUENCE</scope>
</reference>
<proteinExistence type="predicted"/>